<dbReference type="Pfam" id="PF04749">
    <property type="entry name" value="PLAC8"/>
    <property type="match status" value="1"/>
</dbReference>
<evidence type="ECO:0000313" key="3">
    <source>
        <dbReference type="Proteomes" id="UP001347796"/>
    </source>
</evidence>
<evidence type="ECO:0008006" key="4">
    <source>
        <dbReference type="Google" id="ProtNLM"/>
    </source>
</evidence>
<dbReference type="EMBL" id="JAZGQO010000015">
    <property type="protein sequence ID" value="KAK6169401.1"/>
    <property type="molecule type" value="Genomic_DNA"/>
</dbReference>
<gene>
    <name evidence="2" type="ORF">SNE40_020465</name>
</gene>
<comment type="caution">
    <text evidence="2">The sequence shown here is derived from an EMBL/GenBank/DDBJ whole genome shotgun (WGS) entry which is preliminary data.</text>
</comment>
<organism evidence="2 3">
    <name type="scientific">Patella caerulea</name>
    <name type="common">Rayed Mediterranean limpet</name>
    <dbReference type="NCBI Taxonomy" id="87958"/>
    <lineage>
        <taxon>Eukaryota</taxon>
        <taxon>Metazoa</taxon>
        <taxon>Spiralia</taxon>
        <taxon>Lophotrochozoa</taxon>
        <taxon>Mollusca</taxon>
        <taxon>Gastropoda</taxon>
        <taxon>Patellogastropoda</taxon>
        <taxon>Patelloidea</taxon>
        <taxon>Patellidae</taxon>
        <taxon>Patella</taxon>
    </lineage>
</organism>
<name>A0AAN8GE35_PATCE</name>
<dbReference type="NCBIfam" id="TIGR01571">
    <property type="entry name" value="A_thal_Cys_rich"/>
    <property type="match status" value="1"/>
</dbReference>
<accession>A0AAN8GE35</accession>
<comment type="similarity">
    <text evidence="1">Belongs to the cornifelin family.</text>
</comment>
<dbReference type="PANTHER" id="PTHR15907">
    <property type="entry name" value="DUF614 FAMILY PROTEIN-RELATED"/>
    <property type="match status" value="1"/>
</dbReference>
<keyword evidence="3" id="KW-1185">Reference proteome</keyword>
<dbReference type="Proteomes" id="UP001347796">
    <property type="component" value="Unassembled WGS sequence"/>
</dbReference>
<protein>
    <recommendedName>
        <fullName evidence="4">Cornifelin</fullName>
    </recommendedName>
</protein>
<dbReference type="InterPro" id="IPR006461">
    <property type="entry name" value="PLAC_motif_containing"/>
</dbReference>
<sequence>MTTVITTQPGGGNGLLLVPPQGHRDWSSGLFGCCSDCKSLICTCCCLPCMLCTLSSKIGDCACMPFFVPGGLLAMRSKLRTMGGIQGSICGDCVALTLCEPCAICQMSREMDTMGL</sequence>
<reference evidence="2 3" key="1">
    <citation type="submission" date="2024-01" db="EMBL/GenBank/DDBJ databases">
        <title>The genome of the rayed Mediterranean limpet Patella caerulea (Linnaeus, 1758).</title>
        <authorList>
            <person name="Anh-Thu Weber A."/>
            <person name="Halstead-Nussloch G."/>
        </authorList>
    </citation>
    <scope>NUCLEOTIDE SEQUENCE [LARGE SCALE GENOMIC DNA]</scope>
    <source>
        <strain evidence="2">AATW-2023a</strain>
        <tissue evidence="2">Whole specimen</tissue>
    </source>
</reference>
<evidence type="ECO:0000313" key="2">
    <source>
        <dbReference type="EMBL" id="KAK6169401.1"/>
    </source>
</evidence>
<dbReference type="AlphaFoldDB" id="A0AAN8GE35"/>
<evidence type="ECO:0000256" key="1">
    <source>
        <dbReference type="ARBA" id="ARBA00009024"/>
    </source>
</evidence>
<proteinExistence type="inferred from homology"/>